<evidence type="ECO:0008006" key="4">
    <source>
        <dbReference type="Google" id="ProtNLM"/>
    </source>
</evidence>
<gene>
    <name evidence="1" type="ORF">CAPTEDRAFT_127508</name>
</gene>
<reference evidence="1 3" key="2">
    <citation type="journal article" date="2013" name="Nature">
        <title>Insights into bilaterian evolution from three spiralian genomes.</title>
        <authorList>
            <person name="Simakov O."/>
            <person name="Marletaz F."/>
            <person name="Cho S.J."/>
            <person name="Edsinger-Gonzales E."/>
            <person name="Havlak P."/>
            <person name="Hellsten U."/>
            <person name="Kuo D.H."/>
            <person name="Larsson T."/>
            <person name="Lv J."/>
            <person name="Arendt D."/>
            <person name="Savage R."/>
            <person name="Osoegawa K."/>
            <person name="de Jong P."/>
            <person name="Grimwood J."/>
            <person name="Chapman J.A."/>
            <person name="Shapiro H."/>
            <person name="Aerts A."/>
            <person name="Otillar R.P."/>
            <person name="Terry A.Y."/>
            <person name="Boore J.L."/>
            <person name="Grigoriev I.V."/>
            <person name="Lindberg D.R."/>
            <person name="Seaver E.C."/>
            <person name="Weisblat D.A."/>
            <person name="Putnam N.H."/>
            <person name="Rokhsar D.S."/>
        </authorList>
    </citation>
    <scope>NUCLEOTIDE SEQUENCE</scope>
    <source>
        <strain evidence="1 3">I ESC-2004</strain>
    </source>
</reference>
<accession>R7TCX5</accession>
<reference evidence="2" key="3">
    <citation type="submission" date="2015-06" db="UniProtKB">
        <authorList>
            <consortium name="EnsemblMetazoa"/>
        </authorList>
    </citation>
    <scope>IDENTIFICATION</scope>
</reference>
<dbReference type="Proteomes" id="UP000014760">
    <property type="component" value="Unassembled WGS sequence"/>
</dbReference>
<reference evidence="3" key="1">
    <citation type="submission" date="2012-12" db="EMBL/GenBank/DDBJ databases">
        <authorList>
            <person name="Hellsten U."/>
            <person name="Grimwood J."/>
            <person name="Chapman J.A."/>
            <person name="Shapiro H."/>
            <person name="Aerts A."/>
            <person name="Otillar R.P."/>
            <person name="Terry A.Y."/>
            <person name="Boore J.L."/>
            <person name="Simakov O."/>
            <person name="Marletaz F."/>
            <person name="Cho S.-J."/>
            <person name="Edsinger-Gonzales E."/>
            <person name="Havlak P."/>
            <person name="Kuo D.-H."/>
            <person name="Larsson T."/>
            <person name="Lv J."/>
            <person name="Arendt D."/>
            <person name="Savage R."/>
            <person name="Osoegawa K."/>
            <person name="de Jong P."/>
            <person name="Lindberg D.R."/>
            <person name="Seaver E.C."/>
            <person name="Weisblat D.A."/>
            <person name="Putnam N.H."/>
            <person name="Grigoriev I.V."/>
            <person name="Rokhsar D.S."/>
        </authorList>
    </citation>
    <scope>NUCLEOTIDE SEQUENCE</scope>
    <source>
        <strain evidence="3">I ESC-2004</strain>
    </source>
</reference>
<keyword evidence="3" id="KW-1185">Reference proteome</keyword>
<sequence>AMRDFLVGEEIPVMESPSHSPDVSPIDHIWDELERRVVIRRPGNFYQSRELLVEERAAIPLHTICRLIDSIIKRCSACI</sequence>
<evidence type="ECO:0000313" key="3">
    <source>
        <dbReference type="Proteomes" id="UP000014760"/>
    </source>
</evidence>
<feature type="non-terminal residue" evidence="1">
    <location>
        <position position="1"/>
    </location>
</feature>
<dbReference type="GO" id="GO:0003676">
    <property type="term" value="F:nucleic acid binding"/>
    <property type="evidence" value="ECO:0007669"/>
    <property type="project" value="InterPro"/>
</dbReference>
<dbReference type="HOGENOM" id="CLU_033666_12_7_1"/>
<proteinExistence type="predicted"/>
<dbReference type="EMBL" id="AMQN01013720">
    <property type="status" value="NOT_ANNOTATED_CDS"/>
    <property type="molecule type" value="Genomic_DNA"/>
</dbReference>
<name>R7TCX5_CAPTE</name>
<dbReference type="OMA" id="WSKIPIS"/>
<dbReference type="AlphaFoldDB" id="R7TCX5"/>
<organism evidence="1">
    <name type="scientific">Capitella teleta</name>
    <name type="common">Polychaete worm</name>
    <dbReference type="NCBI Taxonomy" id="283909"/>
    <lineage>
        <taxon>Eukaryota</taxon>
        <taxon>Metazoa</taxon>
        <taxon>Spiralia</taxon>
        <taxon>Lophotrochozoa</taxon>
        <taxon>Annelida</taxon>
        <taxon>Polychaeta</taxon>
        <taxon>Sedentaria</taxon>
        <taxon>Scolecida</taxon>
        <taxon>Capitellidae</taxon>
        <taxon>Capitella</taxon>
    </lineage>
</organism>
<evidence type="ECO:0000313" key="2">
    <source>
        <dbReference type="EnsemblMetazoa" id="CapteP127508"/>
    </source>
</evidence>
<dbReference type="STRING" id="283909.R7TCX5"/>
<dbReference type="Gene3D" id="3.30.420.10">
    <property type="entry name" value="Ribonuclease H-like superfamily/Ribonuclease H"/>
    <property type="match status" value="1"/>
</dbReference>
<dbReference type="OrthoDB" id="6150563at2759"/>
<evidence type="ECO:0000313" key="1">
    <source>
        <dbReference type="EMBL" id="ELT91603.1"/>
    </source>
</evidence>
<dbReference type="InterPro" id="IPR036397">
    <property type="entry name" value="RNaseH_sf"/>
</dbReference>
<dbReference type="EnsemblMetazoa" id="CapteT127508">
    <property type="protein sequence ID" value="CapteP127508"/>
    <property type="gene ID" value="CapteG127508"/>
</dbReference>
<protein>
    <recommendedName>
        <fullName evidence="4">Tc1-like transposase DDE domain-containing protein</fullName>
    </recommendedName>
</protein>
<dbReference type="EMBL" id="KB310419">
    <property type="protein sequence ID" value="ELT91603.1"/>
    <property type="molecule type" value="Genomic_DNA"/>
</dbReference>